<keyword evidence="2" id="KW-1185">Reference proteome</keyword>
<sequence>NELKEQLKLKLEEDEFSSEQLQKLKDKGITFTQLWHKKLYSA</sequence>
<dbReference type="Proteomes" id="UP000789396">
    <property type="component" value="Unassembled WGS sequence"/>
</dbReference>
<feature type="non-terminal residue" evidence="1">
    <location>
        <position position="1"/>
    </location>
</feature>
<protein>
    <submittedName>
        <fullName evidence="1">7387_t:CDS:1</fullName>
    </submittedName>
</protein>
<evidence type="ECO:0000313" key="1">
    <source>
        <dbReference type="EMBL" id="CAG8822977.1"/>
    </source>
</evidence>
<proteinExistence type="predicted"/>
<gene>
    <name evidence="1" type="ORF">RFULGI_LOCUS19806</name>
</gene>
<name>A0A9N9KDY4_9GLOM</name>
<reference evidence="1" key="1">
    <citation type="submission" date="2021-06" db="EMBL/GenBank/DDBJ databases">
        <authorList>
            <person name="Kallberg Y."/>
            <person name="Tangrot J."/>
            <person name="Rosling A."/>
        </authorList>
    </citation>
    <scope>NUCLEOTIDE SEQUENCE</scope>
    <source>
        <strain evidence="1">IN212</strain>
    </source>
</reference>
<dbReference type="AlphaFoldDB" id="A0A9N9KDY4"/>
<comment type="caution">
    <text evidence="1">The sequence shown here is derived from an EMBL/GenBank/DDBJ whole genome shotgun (WGS) entry which is preliminary data.</text>
</comment>
<evidence type="ECO:0000313" key="2">
    <source>
        <dbReference type="Proteomes" id="UP000789396"/>
    </source>
</evidence>
<organism evidence="1 2">
    <name type="scientific">Racocetra fulgida</name>
    <dbReference type="NCBI Taxonomy" id="60492"/>
    <lineage>
        <taxon>Eukaryota</taxon>
        <taxon>Fungi</taxon>
        <taxon>Fungi incertae sedis</taxon>
        <taxon>Mucoromycota</taxon>
        <taxon>Glomeromycotina</taxon>
        <taxon>Glomeromycetes</taxon>
        <taxon>Diversisporales</taxon>
        <taxon>Gigasporaceae</taxon>
        <taxon>Racocetra</taxon>
    </lineage>
</organism>
<accession>A0A9N9KDY4</accession>
<dbReference type="EMBL" id="CAJVPZ010103003">
    <property type="protein sequence ID" value="CAG8822977.1"/>
    <property type="molecule type" value="Genomic_DNA"/>
</dbReference>
<feature type="non-terminal residue" evidence="1">
    <location>
        <position position="42"/>
    </location>
</feature>